<dbReference type="EMBL" id="OD564462">
    <property type="protein sequence ID" value="CAD7438464.1"/>
    <property type="molecule type" value="Genomic_DNA"/>
</dbReference>
<organism evidence="2">
    <name type="scientific">Timema bartmani</name>
    <dbReference type="NCBI Taxonomy" id="61472"/>
    <lineage>
        <taxon>Eukaryota</taxon>
        <taxon>Metazoa</taxon>
        <taxon>Ecdysozoa</taxon>
        <taxon>Arthropoda</taxon>
        <taxon>Hexapoda</taxon>
        <taxon>Insecta</taxon>
        <taxon>Pterygota</taxon>
        <taxon>Neoptera</taxon>
        <taxon>Polyneoptera</taxon>
        <taxon>Phasmatodea</taxon>
        <taxon>Timematodea</taxon>
        <taxon>Timematoidea</taxon>
        <taxon>Timematidae</taxon>
        <taxon>Timema</taxon>
    </lineage>
</organism>
<feature type="compositionally biased region" description="Polar residues" evidence="1">
    <location>
        <begin position="1"/>
        <end position="12"/>
    </location>
</feature>
<accession>A0A7R9EQZ4</accession>
<dbReference type="AlphaFoldDB" id="A0A7R9EQZ4"/>
<gene>
    <name evidence="2" type="ORF">TBIB3V08_LOCUS1056</name>
</gene>
<name>A0A7R9EQZ4_9NEOP</name>
<feature type="compositionally biased region" description="Polar residues" evidence="1">
    <location>
        <begin position="78"/>
        <end position="94"/>
    </location>
</feature>
<sequence>MENHLGKTTPSSPDRDSNLNIPILGSPAQHETSAFANYPTEAGLVVCCESDALDHAATGAGSNDIFFLALNVTPPLTQSQETTWEGSHVSTSSPKYGERTMDNLKTGEQ</sequence>
<feature type="region of interest" description="Disordered" evidence="1">
    <location>
        <begin position="78"/>
        <end position="109"/>
    </location>
</feature>
<reference evidence="2" key="1">
    <citation type="submission" date="2020-11" db="EMBL/GenBank/DDBJ databases">
        <authorList>
            <person name="Tran Van P."/>
        </authorList>
    </citation>
    <scope>NUCLEOTIDE SEQUENCE</scope>
</reference>
<protein>
    <submittedName>
        <fullName evidence="2">Uncharacterized protein</fullName>
    </submittedName>
</protein>
<evidence type="ECO:0000313" key="2">
    <source>
        <dbReference type="EMBL" id="CAD7438464.1"/>
    </source>
</evidence>
<proteinExistence type="predicted"/>
<feature type="compositionally biased region" description="Basic and acidic residues" evidence="1">
    <location>
        <begin position="96"/>
        <end position="109"/>
    </location>
</feature>
<feature type="region of interest" description="Disordered" evidence="1">
    <location>
        <begin position="1"/>
        <end position="25"/>
    </location>
</feature>
<evidence type="ECO:0000256" key="1">
    <source>
        <dbReference type="SAM" id="MobiDB-lite"/>
    </source>
</evidence>